<accession>A0A4Y9Z7G3</accession>
<dbReference type="EMBL" id="SEOQ01000103">
    <property type="protein sequence ID" value="TFY70394.1"/>
    <property type="molecule type" value="Genomic_DNA"/>
</dbReference>
<dbReference type="InterPro" id="IPR044865">
    <property type="entry name" value="MRH_dom"/>
</dbReference>
<dbReference type="AlphaFoldDB" id="A0A4Y9Z7G3"/>
<dbReference type="PANTHER" id="PTHR15414">
    <property type="entry name" value="OS-9-RELATED"/>
    <property type="match status" value="1"/>
</dbReference>
<dbReference type="OrthoDB" id="448954at2759"/>
<comment type="caution">
    <text evidence="10">The sequence shown here is derived from an EMBL/GenBank/DDBJ whole genome shotgun (WGS) entry which is preliminary data.</text>
</comment>
<dbReference type="PROSITE" id="PS51914">
    <property type="entry name" value="MRH"/>
    <property type="match status" value="1"/>
</dbReference>
<evidence type="ECO:0000256" key="5">
    <source>
        <dbReference type="ARBA" id="ARBA00022734"/>
    </source>
</evidence>
<dbReference type="PANTHER" id="PTHR15414:SF0">
    <property type="entry name" value="ENDOPLASMIC RETICULUM LECTIN 1"/>
    <property type="match status" value="1"/>
</dbReference>
<evidence type="ECO:0000256" key="6">
    <source>
        <dbReference type="ARBA" id="ARBA00022824"/>
    </source>
</evidence>
<dbReference type="GO" id="GO:0030970">
    <property type="term" value="P:retrograde protein transport, ER to cytosol"/>
    <property type="evidence" value="ECO:0007669"/>
    <property type="project" value="TreeGrafter"/>
</dbReference>
<dbReference type="SUPFAM" id="SSF50911">
    <property type="entry name" value="Mannose 6-phosphate receptor domain"/>
    <property type="match status" value="1"/>
</dbReference>
<keyword evidence="7" id="KW-1015">Disulfide bond</keyword>
<dbReference type="GO" id="GO:0030968">
    <property type="term" value="P:endoplasmic reticulum unfolded protein response"/>
    <property type="evidence" value="ECO:0007669"/>
    <property type="project" value="InterPro"/>
</dbReference>
<proteinExistence type="inferred from homology"/>
<dbReference type="InterPro" id="IPR009011">
    <property type="entry name" value="Man6P_isomerase_rcpt-bd_dom_sf"/>
</dbReference>
<dbReference type="GO" id="GO:0005789">
    <property type="term" value="C:endoplasmic reticulum membrane"/>
    <property type="evidence" value="ECO:0007669"/>
    <property type="project" value="UniProtKB-SubCell"/>
</dbReference>
<evidence type="ECO:0000256" key="4">
    <source>
        <dbReference type="ARBA" id="ARBA00022729"/>
    </source>
</evidence>
<dbReference type="GO" id="GO:0030246">
    <property type="term" value="F:carbohydrate binding"/>
    <property type="evidence" value="ECO:0007669"/>
    <property type="project" value="UniProtKB-KW"/>
</dbReference>
<dbReference type="GO" id="GO:0005788">
    <property type="term" value="C:endoplasmic reticulum lumen"/>
    <property type="evidence" value="ECO:0007669"/>
    <property type="project" value="TreeGrafter"/>
</dbReference>
<reference evidence="10 11" key="1">
    <citation type="submission" date="2019-02" db="EMBL/GenBank/DDBJ databases">
        <title>Genome sequencing of the rare red list fungi Dentipellis fragilis.</title>
        <authorList>
            <person name="Buettner E."/>
            <person name="Kellner H."/>
        </authorList>
    </citation>
    <scope>NUCLEOTIDE SEQUENCE [LARGE SCALE GENOMIC DNA]</scope>
    <source>
        <strain evidence="10 11">DSM 105465</strain>
    </source>
</reference>
<dbReference type="Pfam" id="PF07915">
    <property type="entry name" value="PRKCSH"/>
    <property type="match status" value="1"/>
</dbReference>
<feature type="region of interest" description="Disordered" evidence="8">
    <location>
        <begin position="447"/>
        <end position="495"/>
    </location>
</feature>
<keyword evidence="4" id="KW-0732">Signal</keyword>
<keyword evidence="11" id="KW-1185">Reference proteome</keyword>
<dbReference type="Proteomes" id="UP000298327">
    <property type="component" value="Unassembled WGS sequence"/>
</dbReference>
<evidence type="ECO:0000313" key="11">
    <source>
        <dbReference type="Proteomes" id="UP000298327"/>
    </source>
</evidence>
<organism evidence="10 11">
    <name type="scientific">Dentipellis fragilis</name>
    <dbReference type="NCBI Taxonomy" id="205917"/>
    <lineage>
        <taxon>Eukaryota</taxon>
        <taxon>Fungi</taxon>
        <taxon>Dikarya</taxon>
        <taxon>Basidiomycota</taxon>
        <taxon>Agaricomycotina</taxon>
        <taxon>Agaricomycetes</taxon>
        <taxon>Russulales</taxon>
        <taxon>Hericiaceae</taxon>
        <taxon>Dentipellis</taxon>
    </lineage>
</organism>
<dbReference type="Gene3D" id="2.70.130.10">
    <property type="entry name" value="Mannose-6-phosphate receptor binding domain"/>
    <property type="match status" value="1"/>
</dbReference>
<name>A0A4Y9Z7G3_9AGAM</name>
<feature type="domain" description="MRH" evidence="9">
    <location>
        <begin position="281"/>
        <end position="422"/>
    </location>
</feature>
<evidence type="ECO:0000256" key="7">
    <source>
        <dbReference type="ARBA" id="ARBA00023157"/>
    </source>
</evidence>
<keyword evidence="6" id="KW-0256">Endoplasmic reticulum</keyword>
<evidence type="ECO:0000256" key="8">
    <source>
        <dbReference type="SAM" id="MobiDB-lite"/>
    </source>
</evidence>
<dbReference type="InterPro" id="IPR045149">
    <property type="entry name" value="OS-9-like"/>
</dbReference>
<dbReference type="STRING" id="205917.A0A4Y9Z7G3"/>
<gene>
    <name evidence="10" type="ORF">EVG20_g2611</name>
</gene>
<evidence type="ECO:0000256" key="2">
    <source>
        <dbReference type="ARBA" id="ARBA00009918"/>
    </source>
</evidence>
<dbReference type="InterPro" id="IPR012913">
    <property type="entry name" value="OS9-like_dom"/>
</dbReference>
<comment type="subcellular location">
    <subcellularLocation>
        <location evidence="1">Endoplasmic reticulum membrane</location>
        <topology evidence="1">Peripheral membrane protein</topology>
        <orientation evidence="1">Lumenal side</orientation>
    </subcellularLocation>
</comment>
<protein>
    <recommendedName>
        <fullName evidence="3">Protein OS-9 homolog</fullName>
    </recommendedName>
</protein>
<evidence type="ECO:0000256" key="1">
    <source>
        <dbReference type="ARBA" id="ARBA00004367"/>
    </source>
</evidence>
<evidence type="ECO:0000259" key="9">
    <source>
        <dbReference type="PROSITE" id="PS51914"/>
    </source>
</evidence>
<evidence type="ECO:0000313" key="10">
    <source>
        <dbReference type="EMBL" id="TFY70394.1"/>
    </source>
</evidence>
<comment type="similarity">
    <text evidence="2">Belongs to the OS-9 family.</text>
</comment>
<feature type="region of interest" description="Disordered" evidence="8">
    <location>
        <begin position="537"/>
        <end position="602"/>
    </location>
</feature>
<evidence type="ECO:0000256" key="3">
    <source>
        <dbReference type="ARBA" id="ARBA00018727"/>
    </source>
</evidence>
<keyword evidence="5" id="KW-0430">Lectin</keyword>
<sequence>MSCQWNMPFPALLAFPRAPSSPVSTDPACNMMVALPSRPPTKSAPLSESRPFPAAVLASAAAPGRAIQQNILASANSSPCAASPERHLIPAKELAEIKSPYGAPIYSSGHATKSAPVGNWRRRRGISLSVSPPSLMRPIPLLLLAHALYSSARVLHSLPEDPFAFPKYRVTFLNGLPVSNETAEKWLRDGLHGGEREFLEQPWNDSEPRKEIGSGEGDSEVRSISIAPRVPSDHALERMKMGPHLTYLCLIPPPAVAAPSDDPPPDVTPVHSWSLLQPLAGTCIYHRQGWFTYAYCHNSHVRQFREALRANPSNPGHYDIEEDPEWEAFDLGRAPTTDTGDALTVADQNALTANLQLARGPGSRYLVQRWGNGTVCDKTGRRREIEVQFHCSMTMTDTIMFIKETRTCHYVLVIYTPRLCGVPGFKSQIDQREEALVRCRQVVDPNVPSKARKGLPEGDHPVKHSLPAPPSRVMAPAKVKPQEAEGVAQTTTLGDSIRRTLERLLQPKDAEGGDSGRVHVEDLGNGELQIEFLKGKRQGEGGDAEEDDNFVPSSQMIAEALRSVGFDMRRETQTAKSKPTSRDNDPPKARPTAAAGRGRDEL</sequence>